<comment type="similarity">
    <text evidence="1">Belongs to the CAF1 family.</text>
</comment>
<dbReference type="GO" id="GO:1990431">
    <property type="term" value="P:priRNA 3'-end processing"/>
    <property type="evidence" value="ECO:0007669"/>
    <property type="project" value="TreeGrafter"/>
</dbReference>
<proteinExistence type="inferred from homology"/>
<dbReference type="SUPFAM" id="SSF53098">
    <property type="entry name" value="Ribonuclease H-like"/>
    <property type="match status" value="1"/>
</dbReference>
<organism evidence="3 4">
    <name type="scientific">Lophiotrema nucula</name>
    <dbReference type="NCBI Taxonomy" id="690887"/>
    <lineage>
        <taxon>Eukaryota</taxon>
        <taxon>Fungi</taxon>
        <taxon>Dikarya</taxon>
        <taxon>Ascomycota</taxon>
        <taxon>Pezizomycotina</taxon>
        <taxon>Dothideomycetes</taxon>
        <taxon>Pleosporomycetidae</taxon>
        <taxon>Pleosporales</taxon>
        <taxon>Lophiotremataceae</taxon>
        <taxon>Lophiotrema</taxon>
    </lineage>
</organism>
<keyword evidence="4" id="KW-1185">Reference proteome</keyword>
<feature type="compositionally biased region" description="Polar residues" evidence="2">
    <location>
        <begin position="560"/>
        <end position="573"/>
    </location>
</feature>
<evidence type="ECO:0000313" key="4">
    <source>
        <dbReference type="Proteomes" id="UP000799770"/>
    </source>
</evidence>
<dbReference type="GO" id="GO:0000175">
    <property type="term" value="F:3'-5'-RNA exonuclease activity"/>
    <property type="evidence" value="ECO:0007669"/>
    <property type="project" value="TreeGrafter"/>
</dbReference>
<dbReference type="Proteomes" id="UP000799770">
    <property type="component" value="Unassembled WGS sequence"/>
</dbReference>
<dbReference type="Pfam" id="PF04857">
    <property type="entry name" value="CAF1"/>
    <property type="match status" value="1"/>
</dbReference>
<dbReference type="PANTHER" id="PTHR15092:SF22">
    <property type="entry name" value="POLY(A)-SPECIFIC RIBONUCLEASE PNLDC1"/>
    <property type="match status" value="1"/>
</dbReference>
<dbReference type="AlphaFoldDB" id="A0A6A5YG84"/>
<dbReference type="OrthoDB" id="1432093at2759"/>
<evidence type="ECO:0000256" key="2">
    <source>
        <dbReference type="SAM" id="MobiDB-lite"/>
    </source>
</evidence>
<gene>
    <name evidence="3" type="ORF">BDV96DRAFT_508651</name>
</gene>
<dbReference type="PANTHER" id="PTHR15092">
    <property type="entry name" value="POLY A -SPECIFIC RIBONUCLEASE/TARGET OF EGR1, MEMBER 1"/>
    <property type="match status" value="1"/>
</dbReference>
<dbReference type="Gene3D" id="3.30.420.10">
    <property type="entry name" value="Ribonuclease H-like superfamily/Ribonuclease H"/>
    <property type="match status" value="2"/>
</dbReference>
<dbReference type="InterPro" id="IPR006941">
    <property type="entry name" value="RNase_CAF1"/>
</dbReference>
<feature type="compositionally biased region" description="Basic residues" evidence="2">
    <location>
        <begin position="510"/>
        <end position="519"/>
    </location>
</feature>
<dbReference type="EMBL" id="ML977369">
    <property type="protein sequence ID" value="KAF2105920.1"/>
    <property type="molecule type" value="Genomic_DNA"/>
</dbReference>
<protein>
    <submittedName>
        <fullName evidence="3">Ribonuclease H-like domain-containing protein</fullName>
    </submittedName>
</protein>
<dbReference type="GO" id="GO:0000289">
    <property type="term" value="P:nuclear-transcribed mRNA poly(A) tail shortening"/>
    <property type="evidence" value="ECO:0007669"/>
    <property type="project" value="TreeGrafter"/>
</dbReference>
<evidence type="ECO:0000313" key="3">
    <source>
        <dbReference type="EMBL" id="KAF2105920.1"/>
    </source>
</evidence>
<dbReference type="GO" id="GO:1990432">
    <property type="term" value="P:siRNA 3'-end processing"/>
    <property type="evidence" value="ECO:0007669"/>
    <property type="project" value="TreeGrafter"/>
</dbReference>
<dbReference type="InterPro" id="IPR012337">
    <property type="entry name" value="RNaseH-like_sf"/>
</dbReference>
<accession>A0A6A5YG84</accession>
<dbReference type="InterPro" id="IPR036397">
    <property type="entry name" value="RNaseH_sf"/>
</dbReference>
<reference evidence="3" key="1">
    <citation type="journal article" date="2020" name="Stud. Mycol.">
        <title>101 Dothideomycetes genomes: a test case for predicting lifestyles and emergence of pathogens.</title>
        <authorList>
            <person name="Haridas S."/>
            <person name="Albert R."/>
            <person name="Binder M."/>
            <person name="Bloem J."/>
            <person name="Labutti K."/>
            <person name="Salamov A."/>
            <person name="Andreopoulos B."/>
            <person name="Baker S."/>
            <person name="Barry K."/>
            <person name="Bills G."/>
            <person name="Bluhm B."/>
            <person name="Cannon C."/>
            <person name="Castanera R."/>
            <person name="Culley D."/>
            <person name="Daum C."/>
            <person name="Ezra D."/>
            <person name="Gonzalez J."/>
            <person name="Henrissat B."/>
            <person name="Kuo A."/>
            <person name="Liang C."/>
            <person name="Lipzen A."/>
            <person name="Lutzoni F."/>
            <person name="Magnuson J."/>
            <person name="Mondo S."/>
            <person name="Nolan M."/>
            <person name="Ohm R."/>
            <person name="Pangilinan J."/>
            <person name="Park H.-J."/>
            <person name="Ramirez L."/>
            <person name="Alfaro M."/>
            <person name="Sun H."/>
            <person name="Tritt A."/>
            <person name="Yoshinaga Y."/>
            <person name="Zwiers L.-H."/>
            <person name="Turgeon B."/>
            <person name="Goodwin S."/>
            <person name="Spatafora J."/>
            <person name="Crous P."/>
            <person name="Grigoriev I."/>
        </authorList>
    </citation>
    <scope>NUCLEOTIDE SEQUENCE</scope>
    <source>
        <strain evidence="3">CBS 627.86</strain>
    </source>
</reference>
<dbReference type="GO" id="GO:0003723">
    <property type="term" value="F:RNA binding"/>
    <property type="evidence" value="ECO:0007669"/>
    <property type="project" value="TreeGrafter"/>
</dbReference>
<name>A0A6A5YG84_9PLEO</name>
<feature type="region of interest" description="Disordered" evidence="2">
    <location>
        <begin position="557"/>
        <end position="576"/>
    </location>
</feature>
<dbReference type="GO" id="GO:0005634">
    <property type="term" value="C:nucleus"/>
    <property type="evidence" value="ECO:0007669"/>
    <property type="project" value="TreeGrafter"/>
</dbReference>
<sequence>MDVDATSFPSQLLGMLTHISEAEFVSFDLELSGIATRMAGAPRARERQTLEGRYLEVKQAAERYQILQVGITTVKFDYVTNKYVLRPYNVNLSPLVGERLDIERDITFQAGAVEFLLKNGFQMDLPFTKGVQYLSRYEADRAKEMAYNRLDKKNVVEDLQLREEDVDSLDFVRRVREAIIKWKSGEGPYELCITTFTGLEVQPSIPAISRFEKRLVHQLVRAEFSELVSIPRPDMIRIIHYDEERERVNTRKIKDRVKRQIATQSGFRWVIEALAQGDLHAIDPLYFARDINGMIIAVDAEGMRSKFGRTTERIKSRQPVLVGHNMFTDLVYLYQSFIGPLPATLQEFQREIHELFPKIVDTKYLATYGGGDLNASPTLQEIAESLNTQPLPEIVTDANHDKYHDTEAHHEAGYDSLLTATIMLRLSAKLKVATQKARAIQPKESHDSFQSAVEHQDFTFRVDLAAADEGGIKLPAHPRKEQSSFLGLTFPFQLNSGASEQAHEETRGGEKKRRKRDRKKAAEAERTAARRFASSNLFEKLGQLSIEDEEREEEAIKLRNATNKTSTKTSQVSWEDEPYVAPGSADWVPIETRRRDPMELMPDFGVDGEAFWKEFGNRVRTFGTEEKVMKISEWPEQA</sequence>
<feature type="region of interest" description="Disordered" evidence="2">
    <location>
        <begin position="496"/>
        <end position="527"/>
    </location>
</feature>
<evidence type="ECO:0000256" key="1">
    <source>
        <dbReference type="ARBA" id="ARBA00008372"/>
    </source>
</evidence>
<dbReference type="InterPro" id="IPR051181">
    <property type="entry name" value="CAF1_poly(A)_ribonucleases"/>
</dbReference>